<accession>A0A0M3HZL8</accession>
<dbReference type="Proteomes" id="UP000036681">
    <property type="component" value="Unplaced"/>
</dbReference>
<evidence type="ECO:0000313" key="1">
    <source>
        <dbReference type="Proteomes" id="UP000036681"/>
    </source>
</evidence>
<dbReference type="AlphaFoldDB" id="A0A0M3HZL8"/>
<protein>
    <submittedName>
        <fullName evidence="2">Secreted protein</fullName>
    </submittedName>
</protein>
<organism evidence="1 2">
    <name type="scientific">Ascaris lumbricoides</name>
    <name type="common">Giant roundworm</name>
    <dbReference type="NCBI Taxonomy" id="6252"/>
    <lineage>
        <taxon>Eukaryota</taxon>
        <taxon>Metazoa</taxon>
        <taxon>Ecdysozoa</taxon>
        <taxon>Nematoda</taxon>
        <taxon>Chromadorea</taxon>
        <taxon>Rhabditida</taxon>
        <taxon>Spirurina</taxon>
        <taxon>Ascaridomorpha</taxon>
        <taxon>Ascaridoidea</taxon>
        <taxon>Ascarididae</taxon>
        <taxon>Ascaris</taxon>
    </lineage>
</organism>
<evidence type="ECO:0000313" key="2">
    <source>
        <dbReference type="WBParaSite" id="ALUE_0000917701-mRNA-1"/>
    </source>
</evidence>
<name>A0A0M3HZL8_ASCLU</name>
<dbReference type="WBParaSite" id="ALUE_0000917701-mRNA-1">
    <property type="protein sequence ID" value="ALUE_0000917701-mRNA-1"/>
    <property type="gene ID" value="ALUE_0000917701"/>
</dbReference>
<keyword evidence="1" id="KW-1185">Reference proteome</keyword>
<reference evidence="2" key="1">
    <citation type="submission" date="2017-02" db="UniProtKB">
        <authorList>
            <consortium name="WormBaseParasite"/>
        </authorList>
    </citation>
    <scope>IDENTIFICATION</scope>
</reference>
<proteinExistence type="predicted"/>
<sequence>MLALLAFSSHPHQHHPPIVTMSAITVATGRRLPHHPNDVLTSLNTSPCAPRIWIISPSGTSTHTGTRRTGCN</sequence>